<dbReference type="GO" id="GO:0016779">
    <property type="term" value="F:nucleotidyltransferase activity"/>
    <property type="evidence" value="ECO:0007669"/>
    <property type="project" value="UniProtKB-KW"/>
</dbReference>
<keyword evidence="3" id="KW-1185">Reference proteome</keyword>
<keyword evidence="2" id="KW-0808">Transferase</keyword>
<dbReference type="PANTHER" id="PTHR43777">
    <property type="entry name" value="MOLYBDENUM COFACTOR CYTIDYLYLTRANSFERASE"/>
    <property type="match status" value="1"/>
</dbReference>
<dbReference type="Gene3D" id="3.90.550.10">
    <property type="entry name" value="Spore Coat Polysaccharide Biosynthesis Protein SpsA, Chain A"/>
    <property type="match status" value="1"/>
</dbReference>
<dbReference type="PANTHER" id="PTHR43777:SF1">
    <property type="entry name" value="MOLYBDENUM COFACTOR CYTIDYLYLTRANSFERASE"/>
    <property type="match status" value="1"/>
</dbReference>
<organism evidence="2 3">
    <name type="scientific">Conyzicola nivalis</name>
    <dbReference type="NCBI Taxonomy" id="1477021"/>
    <lineage>
        <taxon>Bacteria</taxon>
        <taxon>Bacillati</taxon>
        <taxon>Actinomycetota</taxon>
        <taxon>Actinomycetes</taxon>
        <taxon>Micrococcales</taxon>
        <taxon>Microbacteriaceae</taxon>
        <taxon>Conyzicola</taxon>
    </lineage>
</organism>
<name>A0ABV2QST6_9MICO</name>
<gene>
    <name evidence="2" type="ORF">ABIE21_003600</name>
</gene>
<dbReference type="InterPro" id="IPR029044">
    <property type="entry name" value="Nucleotide-diphossugar_trans"/>
</dbReference>
<feature type="domain" description="MobA-like NTP transferase" evidence="1">
    <location>
        <begin position="5"/>
        <end position="159"/>
    </location>
</feature>
<keyword evidence="2" id="KW-0548">Nucleotidyltransferase</keyword>
<sequence>MSITGVVLAAGAGARMGRPKALLSTPDGASWVRVASELLLDAGCERVVVVLGASASSVIMPTDASITSVVNADWASGMASSLRVGLAAATGQSALVTVVDMPELPVAVVRRVIASGAPLARAVFDGRPGHPVLIAAEHWAPIAASVSGDYGARTYLDAHGVLDVECGDLYDGHDIDR</sequence>
<comment type="caution">
    <text evidence="2">The sequence shown here is derived from an EMBL/GenBank/DDBJ whole genome shotgun (WGS) entry which is preliminary data.</text>
</comment>
<dbReference type="Pfam" id="PF12804">
    <property type="entry name" value="NTP_transf_3"/>
    <property type="match status" value="1"/>
</dbReference>
<protein>
    <submittedName>
        <fullName evidence="2">CTP:molybdopterin cytidylyltransferase MocA</fullName>
    </submittedName>
</protein>
<accession>A0ABV2QST6</accession>
<evidence type="ECO:0000313" key="3">
    <source>
        <dbReference type="Proteomes" id="UP001549257"/>
    </source>
</evidence>
<dbReference type="Proteomes" id="UP001549257">
    <property type="component" value="Unassembled WGS sequence"/>
</dbReference>
<dbReference type="InterPro" id="IPR025877">
    <property type="entry name" value="MobA-like_NTP_Trfase"/>
</dbReference>
<dbReference type="EMBL" id="JBEPSJ010000006">
    <property type="protein sequence ID" value="MET4584062.1"/>
    <property type="molecule type" value="Genomic_DNA"/>
</dbReference>
<proteinExistence type="predicted"/>
<evidence type="ECO:0000259" key="1">
    <source>
        <dbReference type="Pfam" id="PF12804"/>
    </source>
</evidence>
<reference evidence="2 3" key="1">
    <citation type="submission" date="2024-06" db="EMBL/GenBank/DDBJ databases">
        <title>Sorghum-associated microbial communities from plants grown in Nebraska, USA.</title>
        <authorList>
            <person name="Schachtman D."/>
        </authorList>
    </citation>
    <scope>NUCLEOTIDE SEQUENCE [LARGE SCALE GENOMIC DNA]</scope>
    <source>
        <strain evidence="2 3">2857</strain>
    </source>
</reference>
<dbReference type="RefSeq" id="WP_354026228.1">
    <property type="nucleotide sequence ID" value="NZ_JBEPSJ010000006.1"/>
</dbReference>
<dbReference type="CDD" id="cd04182">
    <property type="entry name" value="GT_2_like_f"/>
    <property type="match status" value="1"/>
</dbReference>
<dbReference type="SUPFAM" id="SSF53448">
    <property type="entry name" value="Nucleotide-diphospho-sugar transferases"/>
    <property type="match status" value="1"/>
</dbReference>
<evidence type="ECO:0000313" key="2">
    <source>
        <dbReference type="EMBL" id="MET4584062.1"/>
    </source>
</evidence>